<organism evidence="14 15">
    <name type="scientific">Jeotgalibacillus proteolyticus</name>
    <dbReference type="NCBI Taxonomy" id="2082395"/>
    <lineage>
        <taxon>Bacteria</taxon>
        <taxon>Bacillati</taxon>
        <taxon>Bacillota</taxon>
        <taxon>Bacilli</taxon>
        <taxon>Bacillales</taxon>
        <taxon>Caryophanaceae</taxon>
        <taxon>Jeotgalibacillus</taxon>
    </lineage>
</organism>
<dbReference type="AlphaFoldDB" id="A0A2S5GF73"/>
<dbReference type="GO" id="GO:0000166">
    <property type="term" value="F:nucleotide binding"/>
    <property type="evidence" value="ECO:0007669"/>
    <property type="project" value="UniProtKB-KW"/>
</dbReference>
<comment type="cofactor">
    <cofactor evidence="1">
        <name>Mn(2+)</name>
        <dbReference type="ChEBI" id="CHEBI:29035"/>
    </cofactor>
</comment>
<comment type="cofactor">
    <cofactor evidence="2">
        <name>Mg(2+)</name>
        <dbReference type="ChEBI" id="CHEBI:18420"/>
    </cofactor>
</comment>
<dbReference type="SUPFAM" id="SSF52972">
    <property type="entry name" value="ITPase-like"/>
    <property type="match status" value="1"/>
</dbReference>
<evidence type="ECO:0000256" key="11">
    <source>
        <dbReference type="ARBA" id="ARBA00048781"/>
    </source>
</evidence>
<gene>
    <name evidence="14" type="primary">yjjX</name>
    <name evidence="14" type="ORF">C4B60_06395</name>
</gene>
<dbReference type="InterPro" id="IPR050299">
    <property type="entry name" value="YjjX_NTPase"/>
</dbReference>
<dbReference type="GO" id="GO:0009117">
    <property type="term" value="P:nucleotide metabolic process"/>
    <property type="evidence" value="ECO:0007669"/>
    <property type="project" value="UniProtKB-KW"/>
</dbReference>
<name>A0A2S5GF73_9BACL</name>
<dbReference type="GO" id="GO:0046872">
    <property type="term" value="F:metal ion binding"/>
    <property type="evidence" value="ECO:0007669"/>
    <property type="project" value="UniProtKB-KW"/>
</dbReference>
<dbReference type="Pfam" id="PF01931">
    <property type="entry name" value="NTPase_I-T"/>
    <property type="match status" value="1"/>
</dbReference>
<accession>A0A2S5GF73</accession>
<dbReference type="OrthoDB" id="164951at2"/>
<dbReference type="PANTHER" id="PTHR34699">
    <property type="match status" value="1"/>
</dbReference>
<evidence type="ECO:0000256" key="3">
    <source>
        <dbReference type="ARBA" id="ARBA00022723"/>
    </source>
</evidence>
<keyword evidence="7" id="KW-0546">Nucleotide metabolism</keyword>
<keyword evidence="8" id="KW-0464">Manganese</keyword>
<evidence type="ECO:0000256" key="7">
    <source>
        <dbReference type="ARBA" id="ARBA00023080"/>
    </source>
</evidence>
<dbReference type="NCBIfam" id="NF002850">
    <property type="entry name" value="PRK03114.1"/>
    <property type="match status" value="1"/>
</dbReference>
<evidence type="ECO:0000259" key="13">
    <source>
        <dbReference type="Pfam" id="PF01931"/>
    </source>
</evidence>
<dbReference type="InterPro" id="IPR026533">
    <property type="entry name" value="NTPase/PRRC1"/>
</dbReference>
<dbReference type="EMBL" id="PREZ01000002">
    <property type="protein sequence ID" value="PPA71680.1"/>
    <property type="molecule type" value="Genomic_DNA"/>
</dbReference>
<dbReference type="Proteomes" id="UP000239047">
    <property type="component" value="Unassembled WGS sequence"/>
</dbReference>
<sequence length="184" mass="19702">MNGLTIAAGTKNKAKLTAIEHALNQLALQPFEVTGISVPSNVSDQPFGNEETMTGAINRASLARSRSGAKLGLGLEGGVVETSQGLFICNWGALKDERFSAPFVAGGASLPLPEEVARKVRAGQELGPVMEAFSQRENIRQQEGAVGIFTNGRVGRSMMFSHIVMLLIGQWECKLAEKEMQKNS</sequence>
<evidence type="ECO:0000256" key="6">
    <source>
        <dbReference type="ARBA" id="ARBA00022842"/>
    </source>
</evidence>
<proteinExistence type="inferred from homology"/>
<dbReference type="RefSeq" id="WP_104057169.1">
    <property type="nucleotide sequence ID" value="NZ_PREZ01000002.1"/>
</dbReference>
<keyword evidence="6" id="KW-0460">Magnesium</keyword>
<dbReference type="GO" id="GO:0103023">
    <property type="term" value="F:ITPase activity"/>
    <property type="evidence" value="ECO:0007669"/>
    <property type="project" value="UniProtKB-EC"/>
</dbReference>
<dbReference type="Gene3D" id="3.90.950.10">
    <property type="match status" value="1"/>
</dbReference>
<evidence type="ECO:0000256" key="1">
    <source>
        <dbReference type="ARBA" id="ARBA00001936"/>
    </source>
</evidence>
<evidence type="ECO:0000256" key="9">
    <source>
        <dbReference type="ARBA" id="ARBA00038901"/>
    </source>
</evidence>
<evidence type="ECO:0000256" key="8">
    <source>
        <dbReference type="ARBA" id="ARBA00023211"/>
    </source>
</evidence>
<comment type="caution">
    <text evidence="14">The sequence shown here is derived from an EMBL/GenBank/DDBJ whole genome shotgun (WGS) entry which is preliminary data.</text>
</comment>
<evidence type="ECO:0000256" key="12">
    <source>
        <dbReference type="ARBA" id="ARBA00060855"/>
    </source>
</evidence>
<keyword evidence="5" id="KW-0378">Hydrolase</keyword>
<feature type="domain" description="Non-canonical purine NTP phosphatase/PRRC1" evidence="13">
    <location>
        <begin position="9"/>
        <end position="166"/>
    </location>
</feature>
<reference evidence="14 15" key="1">
    <citation type="submission" date="2018-02" db="EMBL/GenBank/DDBJ databases">
        <title>Jeotgalibacillus proteolyticum sp. nov. a protease producing bacterium isolated from ocean sediments of Laizhou Bay.</title>
        <authorList>
            <person name="Li Y."/>
        </authorList>
    </citation>
    <scope>NUCLEOTIDE SEQUENCE [LARGE SCALE GENOMIC DNA]</scope>
    <source>
        <strain evidence="14 15">22-7</strain>
    </source>
</reference>
<dbReference type="FunFam" id="3.90.950.10:FF:000002">
    <property type="entry name" value="Inosine/xanthosine triphosphatase"/>
    <property type="match status" value="1"/>
</dbReference>
<evidence type="ECO:0000313" key="14">
    <source>
        <dbReference type="EMBL" id="PPA71680.1"/>
    </source>
</evidence>
<evidence type="ECO:0000256" key="4">
    <source>
        <dbReference type="ARBA" id="ARBA00022741"/>
    </source>
</evidence>
<comment type="similarity">
    <text evidence="12">Belongs to the YjjX NTPase family.</text>
</comment>
<comment type="catalytic activity">
    <reaction evidence="10">
        <text>ITP + H2O = IDP + phosphate + H(+)</text>
        <dbReference type="Rhea" id="RHEA:28330"/>
        <dbReference type="ChEBI" id="CHEBI:15377"/>
        <dbReference type="ChEBI" id="CHEBI:15378"/>
        <dbReference type="ChEBI" id="CHEBI:43474"/>
        <dbReference type="ChEBI" id="CHEBI:58280"/>
        <dbReference type="ChEBI" id="CHEBI:61402"/>
        <dbReference type="EC" id="3.6.1.73"/>
    </reaction>
</comment>
<comment type="catalytic activity">
    <reaction evidence="11">
        <text>XTP + H2O = XDP + phosphate + H(+)</text>
        <dbReference type="Rhea" id="RHEA:28406"/>
        <dbReference type="ChEBI" id="CHEBI:15377"/>
        <dbReference type="ChEBI" id="CHEBI:15378"/>
        <dbReference type="ChEBI" id="CHEBI:43474"/>
        <dbReference type="ChEBI" id="CHEBI:59884"/>
        <dbReference type="ChEBI" id="CHEBI:61314"/>
        <dbReference type="EC" id="3.6.1.73"/>
    </reaction>
</comment>
<protein>
    <recommendedName>
        <fullName evidence="9">inosine/xanthosine triphosphatase</fullName>
        <ecNumber evidence="9">3.6.1.73</ecNumber>
    </recommendedName>
</protein>
<dbReference type="PANTHER" id="PTHR34699:SF2">
    <property type="entry name" value="NON-CANONICAL PURINE NTP PHOSPHATASE_PRRC1 DOMAIN-CONTAINING PROTEIN"/>
    <property type="match status" value="1"/>
</dbReference>
<keyword evidence="15" id="KW-1185">Reference proteome</keyword>
<keyword evidence="4" id="KW-0547">Nucleotide-binding</keyword>
<dbReference type="EC" id="3.6.1.73" evidence="9"/>
<keyword evidence="3" id="KW-0479">Metal-binding</keyword>
<evidence type="ECO:0000256" key="10">
    <source>
        <dbReference type="ARBA" id="ARBA00048174"/>
    </source>
</evidence>
<evidence type="ECO:0000256" key="2">
    <source>
        <dbReference type="ARBA" id="ARBA00001946"/>
    </source>
</evidence>
<dbReference type="InterPro" id="IPR029001">
    <property type="entry name" value="ITPase-like_fam"/>
</dbReference>
<evidence type="ECO:0000313" key="15">
    <source>
        <dbReference type="Proteomes" id="UP000239047"/>
    </source>
</evidence>
<evidence type="ECO:0000256" key="5">
    <source>
        <dbReference type="ARBA" id="ARBA00022801"/>
    </source>
</evidence>